<evidence type="ECO:0000313" key="3">
    <source>
        <dbReference type="Proteomes" id="UP000226031"/>
    </source>
</evidence>
<dbReference type="AlphaFoldDB" id="A0A2B7ZDH0"/>
<dbReference type="VEuPathDB" id="FungiDB:EMCG_05611"/>
<name>A0A2B7ZDH0_9EURO</name>
<protein>
    <submittedName>
        <fullName evidence="2">Uncharacterized protein</fullName>
    </submittedName>
</protein>
<feature type="region of interest" description="Disordered" evidence="1">
    <location>
        <begin position="46"/>
        <end position="88"/>
    </location>
</feature>
<sequence>MNTEHVSAPDEFSVEEDIIFTDSVTIRPRNSAWSARQQQILEIEESVAEDLKSPSQTEMSASEPSGSRENSQDEDLFDEHRSANDETNEITVIGMNFTCLRGMGFSEVKAVKLACEC</sequence>
<dbReference type="Proteomes" id="UP000226031">
    <property type="component" value="Unassembled WGS sequence"/>
</dbReference>
<keyword evidence="3" id="KW-1185">Reference proteome</keyword>
<gene>
    <name evidence="2" type="ORF">GX50_05220</name>
</gene>
<comment type="caution">
    <text evidence="2">The sequence shown here is derived from an EMBL/GenBank/DDBJ whole genome shotgun (WGS) entry which is preliminary data.</text>
</comment>
<dbReference type="EMBL" id="PDND01000107">
    <property type="protein sequence ID" value="PGH32026.1"/>
    <property type="molecule type" value="Genomic_DNA"/>
</dbReference>
<organism evidence="2 3">
    <name type="scientific">[Emmonsia] crescens</name>
    <dbReference type="NCBI Taxonomy" id="73230"/>
    <lineage>
        <taxon>Eukaryota</taxon>
        <taxon>Fungi</taxon>
        <taxon>Dikarya</taxon>
        <taxon>Ascomycota</taxon>
        <taxon>Pezizomycotina</taxon>
        <taxon>Eurotiomycetes</taxon>
        <taxon>Eurotiomycetidae</taxon>
        <taxon>Onygenales</taxon>
        <taxon>Ajellomycetaceae</taxon>
        <taxon>Emergomyces</taxon>
    </lineage>
</organism>
<evidence type="ECO:0000256" key="1">
    <source>
        <dbReference type="SAM" id="MobiDB-lite"/>
    </source>
</evidence>
<proteinExistence type="predicted"/>
<accession>A0A2B7ZDH0</accession>
<evidence type="ECO:0000313" key="2">
    <source>
        <dbReference type="EMBL" id="PGH32026.1"/>
    </source>
</evidence>
<reference evidence="2 3" key="1">
    <citation type="submission" date="2017-10" db="EMBL/GenBank/DDBJ databases">
        <title>Comparative genomics in systemic dimorphic fungi from Ajellomycetaceae.</title>
        <authorList>
            <person name="Munoz J.F."/>
            <person name="Mcewen J.G."/>
            <person name="Clay O.K."/>
            <person name="Cuomo C.A."/>
        </authorList>
    </citation>
    <scope>NUCLEOTIDE SEQUENCE [LARGE SCALE GENOMIC DNA]</scope>
    <source>
        <strain evidence="2 3">UAMH4076</strain>
    </source>
</reference>
<feature type="compositionally biased region" description="Polar residues" evidence="1">
    <location>
        <begin position="53"/>
        <end position="69"/>
    </location>
</feature>